<comment type="caution">
    <text evidence="3">The sequence shown here is derived from an EMBL/GenBank/DDBJ whole genome shotgun (WGS) entry which is preliminary data.</text>
</comment>
<evidence type="ECO:0000259" key="2">
    <source>
        <dbReference type="SMART" id="SM00385"/>
    </source>
</evidence>
<dbReference type="EMBL" id="CAJZBQ010000013">
    <property type="protein sequence ID" value="CAG9315452.1"/>
    <property type="molecule type" value="Genomic_DNA"/>
</dbReference>
<dbReference type="Proteomes" id="UP001162131">
    <property type="component" value="Unassembled WGS sequence"/>
</dbReference>
<organism evidence="3 4">
    <name type="scientific">Blepharisma stoltei</name>
    <dbReference type="NCBI Taxonomy" id="1481888"/>
    <lineage>
        <taxon>Eukaryota</taxon>
        <taxon>Sar</taxon>
        <taxon>Alveolata</taxon>
        <taxon>Ciliophora</taxon>
        <taxon>Postciliodesmatophora</taxon>
        <taxon>Heterotrichea</taxon>
        <taxon>Heterotrichida</taxon>
        <taxon>Blepharismidae</taxon>
        <taxon>Blepharisma</taxon>
    </lineage>
</organism>
<accession>A0AAU9ILV8</accession>
<reference evidence="3" key="1">
    <citation type="submission" date="2021-09" db="EMBL/GenBank/DDBJ databases">
        <authorList>
            <consortium name="AG Swart"/>
            <person name="Singh M."/>
            <person name="Singh A."/>
            <person name="Seah K."/>
            <person name="Emmerich C."/>
        </authorList>
    </citation>
    <scope>NUCLEOTIDE SEQUENCE</scope>
    <source>
        <strain evidence="3">ATCC30299</strain>
    </source>
</reference>
<dbReference type="InterPro" id="IPR046965">
    <property type="entry name" value="Cyclin_A/B-like"/>
</dbReference>
<dbReference type="SMART" id="SM00385">
    <property type="entry name" value="CYCLIN"/>
    <property type="match status" value="1"/>
</dbReference>
<dbReference type="InterPro" id="IPR006671">
    <property type="entry name" value="Cyclin_N"/>
</dbReference>
<comment type="similarity">
    <text evidence="1">Belongs to the cyclin family.</text>
</comment>
<dbReference type="InterPro" id="IPR039361">
    <property type="entry name" value="Cyclin"/>
</dbReference>
<gene>
    <name evidence="3" type="ORF">BSTOLATCC_MIC13222</name>
</gene>
<dbReference type="InterPro" id="IPR036915">
    <property type="entry name" value="Cyclin-like_sf"/>
</dbReference>
<keyword evidence="4" id="KW-1185">Reference proteome</keyword>
<dbReference type="InterPro" id="IPR013763">
    <property type="entry name" value="Cyclin-like_dom"/>
</dbReference>
<dbReference type="Gene3D" id="1.10.472.10">
    <property type="entry name" value="Cyclin-like"/>
    <property type="match status" value="2"/>
</dbReference>
<evidence type="ECO:0000256" key="1">
    <source>
        <dbReference type="RuleBase" id="RU000383"/>
    </source>
</evidence>
<keyword evidence="1" id="KW-0195">Cyclin</keyword>
<dbReference type="GO" id="GO:0044772">
    <property type="term" value="P:mitotic cell cycle phase transition"/>
    <property type="evidence" value="ECO:0007669"/>
    <property type="project" value="InterPro"/>
</dbReference>
<protein>
    <recommendedName>
        <fullName evidence="2">Cyclin-like domain-containing protein</fullName>
    </recommendedName>
</protein>
<feature type="domain" description="Cyclin-like" evidence="2">
    <location>
        <begin position="48"/>
        <end position="132"/>
    </location>
</feature>
<dbReference type="Pfam" id="PF00134">
    <property type="entry name" value="Cyclin_N"/>
    <property type="match status" value="1"/>
</dbReference>
<dbReference type="PIRSF" id="PIRSF001771">
    <property type="entry name" value="Cyclin_A_B_D_E"/>
    <property type="match status" value="1"/>
</dbReference>
<evidence type="ECO:0000313" key="4">
    <source>
        <dbReference type="Proteomes" id="UP001162131"/>
    </source>
</evidence>
<dbReference type="GO" id="GO:0016538">
    <property type="term" value="F:cyclin-dependent protein serine/threonine kinase regulator activity"/>
    <property type="evidence" value="ECO:0007669"/>
    <property type="project" value="InterPro"/>
</dbReference>
<sequence>MSKKCNQVFENNIESLNFLLSRERDKPPLENFLAGNEIQGWMRDKLVQWMFKLSHDLNLRVETIQFAITLMDLFLSKVKTAKSVMQLLGIVTIMISIKFNESKQLTLQDALTHAGSRHRISEIQLTEVFILHKLEWKLNITTASELARRLLILTGLDNDFCRIYDRLDAFACVCYGNYELSQYRPLEIAISSTICALEQYNQLNFRNQWIQLLFTQISLDIERIDACKRALLRVLHSQTSHYDANKLNSITLESIETYIRRNCDEKSY</sequence>
<dbReference type="SUPFAM" id="SSF47954">
    <property type="entry name" value="Cyclin-like"/>
    <property type="match status" value="1"/>
</dbReference>
<name>A0AAU9ILV8_9CILI</name>
<evidence type="ECO:0000313" key="3">
    <source>
        <dbReference type="EMBL" id="CAG9315452.1"/>
    </source>
</evidence>
<dbReference type="PANTHER" id="PTHR10177">
    <property type="entry name" value="CYCLINS"/>
    <property type="match status" value="1"/>
</dbReference>
<dbReference type="AlphaFoldDB" id="A0AAU9ILV8"/>
<proteinExistence type="inferred from homology"/>